<accession>A0ACC7NXU6</accession>
<reference evidence="1" key="1">
    <citation type="submission" date="2024-12" db="EMBL/GenBank/DDBJ databases">
        <authorList>
            <person name="Wu N."/>
        </authorList>
    </citation>
    <scope>NUCLEOTIDE SEQUENCE</scope>
    <source>
        <strain evidence="1">P15</strain>
    </source>
</reference>
<name>A0ACC7NXU6_9BACL</name>
<proteinExistence type="predicted"/>
<sequence>MNRTDLARAVHYGCRTAILAGFATYILLLVRHGGLGEKVEPGMTVIVKLSAIGLYALAVCQLFMLVESAWGGYGRQEEDCGCEESPPAGVGAWLKYGIFLIPLAIGMLQLWRL</sequence>
<protein>
    <submittedName>
        <fullName evidence="1">DUF1980 domain-containing protein</fullName>
    </submittedName>
</protein>
<organism evidence="1 2">
    <name type="scientific">Paenibacillus mesotrionivorans</name>
    <dbReference type="NCBI Taxonomy" id="3160968"/>
    <lineage>
        <taxon>Bacteria</taxon>
        <taxon>Bacillati</taxon>
        <taxon>Bacillota</taxon>
        <taxon>Bacilli</taxon>
        <taxon>Bacillales</taxon>
        <taxon>Paenibacillaceae</taxon>
        <taxon>Paenibacillus</taxon>
    </lineage>
</organism>
<comment type="caution">
    <text evidence="1">The sequence shown here is derived from an EMBL/GenBank/DDBJ whole genome shotgun (WGS) entry which is preliminary data.</text>
</comment>
<dbReference type="Proteomes" id="UP001631969">
    <property type="component" value="Unassembled WGS sequence"/>
</dbReference>
<dbReference type="EMBL" id="JBJURJ010000005">
    <property type="protein sequence ID" value="MFM9328531.1"/>
    <property type="molecule type" value="Genomic_DNA"/>
</dbReference>
<evidence type="ECO:0000313" key="2">
    <source>
        <dbReference type="Proteomes" id="UP001631969"/>
    </source>
</evidence>
<keyword evidence="2" id="KW-1185">Reference proteome</keyword>
<evidence type="ECO:0000313" key="1">
    <source>
        <dbReference type="EMBL" id="MFM9328531.1"/>
    </source>
</evidence>
<gene>
    <name evidence="1" type="ORF">ACI1P1_09550</name>
</gene>